<keyword evidence="2" id="KW-1185">Reference proteome</keyword>
<protein>
    <recommendedName>
        <fullName evidence="3">HEPN AbiU2-like domain-containing protein</fullName>
    </recommendedName>
</protein>
<dbReference type="Proteomes" id="UP000465609">
    <property type="component" value="Chromosome"/>
</dbReference>
<name>A0ABM7IJK1_9MYCO</name>
<dbReference type="EMBL" id="AP022577">
    <property type="protein sequence ID" value="BBX86959.1"/>
    <property type="molecule type" value="Genomic_DNA"/>
</dbReference>
<evidence type="ECO:0000313" key="2">
    <source>
        <dbReference type="Proteomes" id="UP000465609"/>
    </source>
</evidence>
<evidence type="ECO:0008006" key="3">
    <source>
        <dbReference type="Google" id="ProtNLM"/>
    </source>
</evidence>
<sequence>MPWIHHDEQRSRAFNDWKAIDADIRSYIQLSEKWASVAYAQSLDDARNEFERRFDPDNDEPNEYFYDFLSRVGYLWEEDYFWMLRTGALRDAVTAFEVYAEKSAGEALGRWRGVDDVDGSVRRLTPVVRKGQNSPSWGTLCRIHEALGSNLETDNVTYIRELRHLLAHQRGELRTKELREQFMTETGPTRGGPFDPTDVPLTSLRLQQMLDDLASAVRACDGAIWPQTHTSEPPAALGALLDGKRAAITLGPK</sequence>
<gene>
    <name evidence="1" type="ORF">MAUB_48320</name>
</gene>
<reference evidence="1 2" key="1">
    <citation type="journal article" date="2019" name="Emerg. Microbes Infect.">
        <title>Comprehensive subspecies identification of 175 nontuberculous mycobacteria species based on 7547 genomic profiles.</title>
        <authorList>
            <person name="Matsumoto Y."/>
            <person name="Kinjo T."/>
            <person name="Motooka D."/>
            <person name="Nabeya D."/>
            <person name="Jung N."/>
            <person name="Uechi K."/>
            <person name="Horii T."/>
            <person name="Iida T."/>
            <person name="Fujita J."/>
            <person name="Nakamura S."/>
        </authorList>
    </citation>
    <scope>NUCLEOTIDE SEQUENCE [LARGE SCALE GENOMIC DNA]</scope>
    <source>
        <strain evidence="1 2">JCM 15296</strain>
    </source>
</reference>
<accession>A0ABM7IJK1</accession>
<organism evidence="1 2">
    <name type="scientific">Mycolicibacterium aubagnense</name>
    <dbReference type="NCBI Taxonomy" id="319707"/>
    <lineage>
        <taxon>Bacteria</taxon>
        <taxon>Bacillati</taxon>
        <taxon>Actinomycetota</taxon>
        <taxon>Actinomycetes</taxon>
        <taxon>Mycobacteriales</taxon>
        <taxon>Mycobacteriaceae</taxon>
        <taxon>Mycolicibacterium</taxon>
    </lineage>
</organism>
<dbReference type="RefSeq" id="WP_138229407.1">
    <property type="nucleotide sequence ID" value="NZ_AP022577.1"/>
</dbReference>
<evidence type="ECO:0000313" key="1">
    <source>
        <dbReference type="EMBL" id="BBX86959.1"/>
    </source>
</evidence>
<proteinExistence type="predicted"/>